<dbReference type="EMBL" id="CAXKWB010064084">
    <property type="protein sequence ID" value="CAL4187221.1"/>
    <property type="molecule type" value="Genomic_DNA"/>
</dbReference>
<reference evidence="1 2" key="1">
    <citation type="submission" date="2024-05" db="EMBL/GenBank/DDBJ databases">
        <authorList>
            <person name="Wallberg A."/>
        </authorList>
    </citation>
    <scope>NUCLEOTIDE SEQUENCE [LARGE SCALE GENOMIC DNA]</scope>
</reference>
<comment type="caution">
    <text evidence="1">The sequence shown here is derived from an EMBL/GenBank/DDBJ whole genome shotgun (WGS) entry which is preliminary data.</text>
</comment>
<dbReference type="Proteomes" id="UP001497623">
    <property type="component" value="Unassembled WGS sequence"/>
</dbReference>
<evidence type="ECO:0000313" key="2">
    <source>
        <dbReference type="Proteomes" id="UP001497623"/>
    </source>
</evidence>
<proteinExistence type="predicted"/>
<accession>A0AAV2SDN7</accession>
<name>A0AAV2SDN7_MEGNR</name>
<protein>
    <submittedName>
        <fullName evidence="1">Uncharacterized protein</fullName>
    </submittedName>
</protein>
<sequence length="175" mass="20200">MAYIQVVTIPERSCKPTIESKPLCLATIKGTKDLKHLLNYLFTRSPADRLEAKIALIDSLRSKEEVNTDNINTIATKFLKWYEVTAAELVDICCRDGIFKETLEQCSSEGEPRLFPTCFCGFRVLDKTSLDNNSQYIIRDKVIQYRFHQKCEFVCWFAQIYGLKIKEDTVINTKV</sequence>
<keyword evidence="2" id="KW-1185">Reference proteome</keyword>
<dbReference type="AlphaFoldDB" id="A0AAV2SDN7"/>
<evidence type="ECO:0000313" key="1">
    <source>
        <dbReference type="EMBL" id="CAL4187221.1"/>
    </source>
</evidence>
<organism evidence="1 2">
    <name type="scientific">Meganyctiphanes norvegica</name>
    <name type="common">Northern krill</name>
    <name type="synonym">Thysanopoda norvegica</name>
    <dbReference type="NCBI Taxonomy" id="48144"/>
    <lineage>
        <taxon>Eukaryota</taxon>
        <taxon>Metazoa</taxon>
        <taxon>Ecdysozoa</taxon>
        <taxon>Arthropoda</taxon>
        <taxon>Crustacea</taxon>
        <taxon>Multicrustacea</taxon>
        <taxon>Malacostraca</taxon>
        <taxon>Eumalacostraca</taxon>
        <taxon>Eucarida</taxon>
        <taxon>Euphausiacea</taxon>
        <taxon>Euphausiidae</taxon>
        <taxon>Meganyctiphanes</taxon>
    </lineage>
</organism>
<gene>
    <name evidence="1" type="ORF">MNOR_LOCUS36167</name>
</gene>